<dbReference type="PANTHER" id="PTHR26392">
    <property type="entry name" value="MITOGEN-ACTIVATED PROTEIN KINASE KINASE KINASE 7-RELATED"/>
    <property type="match status" value="1"/>
</dbReference>
<evidence type="ECO:0000256" key="1">
    <source>
        <dbReference type="SAM" id="Coils"/>
    </source>
</evidence>
<dbReference type="GO" id="GO:0016787">
    <property type="term" value="F:hydrolase activity"/>
    <property type="evidence" value="ECO:0007669"/>
    <property type="project" value="UniProtKB-KW"/>
</dbReference>
<feature type="domain" description="Dynamin N-terminal" evidence="3">
    <location>
        <begin position="59"/>
        <end position="230"/>
    </location>
</feature>
<dbReference type="PANTHER" id="PTHR26392:SF92">
    <property type="entry name" value="PROTEIN KINASE DOMAIN-CONTAINING PROTEIN"/>
    <property type="match status" value="1"/>
</dbReference>
<comment type="caution">
    <text evidence="4">The sequence shown here is derived from an EMBL/GenBank/DDBJ whole genome shotgun (WGS) entry which is preliminary data.</text>
</comment>
<dbReference type="Gene3D" id="3.40.50.300">
    <property type="entry name" value="P-loop containing nucleotide triphosphate hydrolases"/>
    <property type="match status" value="1"/>
</dbReference>
<name>A0A2S5CIX2_9GAMM</name>
<protein>
    <submittedName>
        <fullName evidence="4">Bacterial dynamin-like protein</fullName>
        <ecNumber evidence="4">3.6.5.5</ecNumber>
    </submittedName>
</protein>
<evidence type="ECO:0000256" key="2">
    <source>
        <dbReference type="SAM" id="MobiDB-lite"/>
    </source>
</evidence>
<evidence type="ECO:0000313" key="4">
    <source>
        <dbReference type="EMBL" id="POZ50739.1"/>
    </source>
</evidence>
<dbReference type="EC" id="3.6.5.5" evidence="4"/>
<feature type="coiled-coil region" evidence="1">
    <location>
        <begin position="615"/>
        <end position="670"/>
    </location>
</feature>
<feature type="region of interest" description="Disordered" evidence="2">
    <location>
        <begin position="541"/>
        <end position="584"/>
    </location>
</feature>
<sequence>MTTILNDTLAQRESRIQQVLAYIQQTQKLFDKYASSELKAAQGRFEPLIQGLQSDKVRIVVIGEFSRGKSRLVNALLNIDLLPSAKEATTAINTFLQSPPRGREQEKYIALNFIDATRPPEELPWEHDGVLKQWGTELDKSNKSARSQLQCIDVFAAHELLNKGLVIIDTPGLESVVAHHEEITRKAIASAHIAIWVQSVEQLGGNSREWRFLTDTVRQHFRKFLTVVNMWDQVLEPEDDHDKAKPEAERVSEKLNTVRDNFRHHLNDLSEGELELMTNDQHLMGVSAKWALSKNPEEQQRSGINHLVRRIADLCNSGEAQQEIFYKPLKQLNSIQITLDAAFDDEINALNDRRDIKEQQNELALLEQEIKNQTLEQQQTARDYKDEHYRAAQIITKQINENLVQPLRSLRDEIDILLTENYIKREVDAGRKNISLPVEAQKKFQQVTKEVGEAWLKQTREIEFALNDLKAGYIDAMKKHSVQMEKSLGGIKIELPEIKIDLELDLSSVIDYQKKKLELERSLEKTEAEMEKYDLEHAKLSADDPRIRSTQAALERAQRQLEDLGSQPSPRSYSDREKVSDGGMYSSAEYRNITCYDDSNVKQYQAERAQVKYDLANREKALDQLMQEEAEKSQQRQTIDVSRRKAEQKLAKIEKERKAQEQLLVKEKQEVIADTLRHLRNSTTGELNNRISYLEKNASQIIEQLFNDQLKALLACVEEQFTQPLLAKQAKREDVLKLFELGKNDIEQRKSEVMQAQKELHEVMEFTNSALAN</sequence>
<dbReference type="AlphaFoldDB" id="A0A2S5CIX2"/>
<evidence type="ECO:0000313" key="5">
    <source>
        <dbReference type="Proteomes" id="UP000237423"/>
    </source>
</evidence>
<dbReference type="Proteomes" id="UP000237423">
    <property type="component" value="Unassembled WGS sequence"/>
</dbReference>
<dbReference type="InterPro" id="IPR027417">
    <property type="entry name" value="P-loop_NTPase"/>
</dbReference>
<dbReference type="InterPro" id="IPR045063">
    <property type="entry name" value="Dynamin_N"/>
</dbReference>
<evidence type="ECO:0000259" key="3">
    <source>
        <dbReference type="Pfam" id="PF00350"/>
    </source>
</evidence>
<dbReference type="RefSeq" id="WP_103975271.1">
    <property type="nucleotide sequence ID" value="NZ_PGFZ01000009.1"/>
</dbReference>
<dbReference type="EMBL" id="PGFZ01000009">
    <property type="protein sequence ID" value="POZ50739.1"/>
    <property type="molecule type" value="Genomic_DNA"/>
</dbReference>
<keyword evidence="4" id="KW-0378">Hydrolase</keyword>
<reference evidence="4 5" key="1">
    <citation type="submission" date="2017-11" db="EMBL/GenBank/DDBJ databases">
        <title>Draft Genome Sequence of Methylobacter psychrotolerans Sph1T, an Obligate Methanotroph from Low-Temperature Environments.</title>
        <authorList>
            <person name="Oshkin I.Y."/>
            <person name="Miroshnikov K."/>
            <person name="Belova S.E."/>
            <person name="Korzhenkov A."/>
            <person name="Toshchakov S.V."/>
            <person name="Dedysh S.N."/>
        </authorList>
    </citation>
    <scope>NUCLEOTIDE SEQUENCE [LARGE SCALE GENOMIC DNA]</scope>
    <source>
        <strain evidence="4 5">Sph1</strain>
    </source>
</reference>
<gene>
    <name evidence="4" type="ORF">AADEFJLK_03636</name>
</gene>
<keyword evidence="1" id="KW-0175">Coiled coil</keyword>
<dbReference type="SUPFAM" id="SSF52540">
    <property type="entry name" value="P-loop containing nucleoside triphosphate hydrolases"/>
    <property type="match status" value="1"/>
</dbReference>
<dbReference type="Pfam" id="PF00350">
    <property type="entry name" value="Dynamin_N"/>
    <property type="match status" value="1"/>
</dbReference>
<proteinExistence type="predicted"/>
<organism evidence="4 5">
    <name type="scientific">Methylovulum psychrotolerans</name>
    <dbReference type="NCBI Taxonomy" id="1704499"/>
    <lineage>
        <taxon>Bacteria</taxon>
        <taxon>Pseudomonadati</taxon>
        <taxon>Pseudomonadota</taxon>
        <taxon>Gammaproteobacteria</taxon>
        <taxon>Methylococcales</taxon>
        <taxon>Methylococcaceae</taxon>
        <taxon>Methylovulum</taxon>
    </lineage>
</organism>
<accession>A0A2S5CIX2</accession>
<feature type="coiled-coil region" evidence="1">
    <location>
        <begin position="347"/>
        <end position="383"/>
    </location>
</feature>